<keyword evidence="2" id="KW-0547">Nucleotide-binding</keyword>
<dbReference type="GO" id="GO:0000724">
    <property type="term" value="P:double-strand break repair via homologous recombination"/>
    <property type="evidence" value="ECO:0007669"/>
    <property type="project" value="TreeGrafter"/>
</dbReference>
<comment type="caution">
    <text evidence="12">The sequence shown here is derived from an EMBL/GenBank/DDBJ whole genome shotgun (WGS) entry which is preliminary data.</text>
</comment>
<feature type="domain" description="Helicase ATP-binding" evidence="10">
    <location>
        <begin position="23"/>
        <end position="193"/>
    </location>
</feature>
<dbReference type="PROSITE" id="PS51192">
    <property type="entry name" value="HELICASE_ATP_BIND_1"/>
    <property type="match status" value="1"/>
</dbReference>
<evidence type="ECO:0000256" key="4">
    <source>
        <dbReference type="ARBA" id="ARBA00022806"/>
    </source>
</evidence>
<evidence type="ECO:0000256" key="5">
    <source>
        <dbReference type="ARBA" id="ARBA00022840"/>
    </source>
</evidence>
<dbReference type="PANTHER" id="PTHR13710:SF105">
    <property type="entry name" value="ATP-DEPENDENT DNA HELICASE Q1"/>
    <property type="match status" value="1"/>
</dbReference>
<dbReference type="EC" id="5.6.2.4" evidence="9"/>
<gene>
    <name evidence="12" type="ORF">BCS92_02425</name>
    <name evidence="13" type="ORF">FC057_12425</name>
</gene>
<evidence type="ECO:0000256" key="8">
    <source>
        <dbReference type="ARBA" id="ARBA00034617"/>
    </source>
</evidence>
<comment type="similarity">
    <text evidence="1">Belongs to the helicase family. RecQ subfamily.</text>
</comment>
<protein>
    <recommendedName>
        <fullName evidence="9">DNA 3'-5' helicase</fullName>
        <ecNumber evidence="9">5.6.2.4</ecNumber>
    </recommendedName>
</protein>
<dbReference type="Proteomes" id="UP000308018">
    <property type="component" value="Unassembled WGS sequence"/>
</dbReference>
<dbReference type="GO" id="GO:0005737">
    <property type="term" value="C:cytoplasm"/>
    <property type="evidence" value="ECO:0007669"/>
    <property type="project" value="TreeGrafter"/>
</dbReference>
<keyword evidence="4 13" id="KW-0347">Helicase</keyword>
<dbReference type="Pfam" id="PF00271">
    <property type="entry name" value="Helicase_C"/>
    <property type="match status" value="1"/>
</dbReference>
<evidence type="ECO:0000256" key="1">
    <source>
        <dbReference type="ARBA" id="ARBA00005446"/>
    </source>
</evidence>
<dbReference type="GO" id="GO:0005524">
    <property type="term" value="F:ATP binding"/>
    <property type="evidence" value="ECO:0007669"/>
    <property type="project" value="UniProtKB-KW"/>
</dbReference>
<dbReference type="Proteomes" id="UP000235579">
    <property type="component" value="Unassembled WGS sequence"/>
</dbReference>
<reference evidence="12" key="2">
    <citation type="submission" date="2016-07" db="EMBL/GenBank/DDBJ databases">
        <authorList>
            <person name="Wan K."/>
            <person name="Booth B."/>
            <person name="Spirohn K."/>
            <person name="Hao T."/>
            <person name="Hu Y."/>
            <person name="Calderwood M."/>
            <person name="Hill D."/>
            <person name="Mohr S."/>
            <person name="Vidal M."/>
            <person name="Celniker S."/>
            <person name="Perrimon N."/>
        </authorList>
    </citation>
    <scope>NUCLEOTIDE SEQUENCE</scope>
    <source>
        <strain evidence="12">10N.222.48.A2</strain>
    </source>
</reference>
<evidence type="ECO:0000256" key="3">
    <source>
        <dbReference type="ARBA" id="ARBA00022801"/>
    </source>
</evidence>
<name>A0A2N7NCR0_9VIBR</name>
<keyword evidence="6" id="KW-0238">DNA-binding</keyword>
<evidence type="ECO:0000256" key="9">
    <source>
        <dbReference type="ARBA" id="ARBA00034808"/>
    </source>
</evidence>
<dbReference type="InterPro" id="IPR004589">
    <property type="entry name" value="DNA_helicase_ATP-dep_RecQ"/>
</dbReference>
<evidence type="ECO:0000256" key="7">
    <source>
        <dbReference type="ARBA" id="ARBA00023235"/>
    </source>
</evidence>
<dbReference type="PROSITE" id="PS51194">
    <property type="entry name" value="HELICASE_CTER"/>
    <property type="match status" value="1"/>
</dbReference>
<reference evidence="13 15" key="4">
    <citation type="submission" date="2019-04" db="EMBL/GenBank/DDBJ databases">
        <title>A reverse ecology approach based on a biological definition of microbial populations.</title>
        <authorList>
            <person name="Arevalo P."/>
            <person name="Vaninsberghe D."/>
            <person name="Elsherbini J."/>
            <person name="Gore J."/>
            <person name="Polz M."/>
        </authorList>
    </citation>
    <scope>NUCLEOTIDE SEQUENCE [LARGE SCALE GENOMIC DNA]</scope>
    <source>
        <strain evidence="13 15">10N.222.45.A8</strain>
    </source>
</reference>
<dbReference type="EMBL" id="MDBP01000080">
    <property type="protein sequence ID" value="PMP10000.1"/>
    <property type="molecule type" value="Genomic_DNA"/>
</dbReference>
<keyword evidence="7" id="KW-0413">Isomerase</keyword>
<evidence type="ECO:0000256" key="6">
    <source>
        <dbReference type="ARBA" id="ARBA00023125"/>
    </source>
</evidence>
<dbReference type="InterPro" id="IPR027417">
    <property type="entry name" value="P-loop_NTPase"/>
</dbReference>
<evidence type="ECO:0000313" key="13">
    <source>
        <dbReference type="EMBL" id="TKG32615.1"/>
    </source>
</evidence>
<evidence type="ECO:0000313" key="14">
    <source>
        <dbReference type="Proteomes" id="UP000235579"/>
    </source>
</evidence>
<dbReference type="EMBL" id="SYVV01000021">
    <property type="protein sequence ID" value="TKG32615.1"/>
    <property type="molecule type" value="Genomic_DNA"/>
</dbReference>
<reference evidence="14" key="1">
    <citation type="submission" date="2016-07" db="EMBL/GenBank/DDBJ databases">
        <title>Nontailed viruses are major unrecognized killers of bacteria in the ocean.</title>
        <authorList>
            <person name="Kauffman K."/>
            <person name="Hussain F."/>
            <person name="Yang J."/>
            <person name="Arevalo P."/>
            <person name="Brown J."/>
            <person name="Cutler M."/>
            <person name="Kelly L."/>
            <person name="Polz M.F."/>
        </authorList>
    </citation>
    <scope>NUCLEOTIDE SEQUENCE [LARGE SCALE GENOMIC DNA]</scope>
    <source>
        <strain evidence="14">10N.222.48.A2</strain>
    </source>
</reference>
<dbReference type="PANTHER" id="PTHR13710">
    <property type="entry name" value="DNA HELICASE RECQ FAMILY MEMBER"/>
    <property type="match status" value="1"/>
</dbReference>
<evidence type="ECO:0000313" key="15">
    <source>
        <dbReference type="Proteomes" id="UP000308018"/>
    </source>
</evidence>
<evidence type="ECO:0000313" key="12">
    <source>
        <dbReference type="EMBL" id="PMP10000.1"/>
    </source>
</evidence>
<reference evidence="12" key="3">
    <citation type="journal article" date="2018" name="Nature">
        <title>A major lineage of non-tailed dsDNA viruses as unrecognized killers of marine bacteria.</title>
        <authorList>
            <person name="Kauffman K.M."/>
            <person name="Hussain F.A."/>
            <person name="Yang J."/>
            <person name="Arevalo P."/>
            <person name="Brown J.M."/>
            <person name="Chang W.K."/>
            <person name="VanInsberghe D."/>
            <person name="Elsherbini J."/>
            <person name="Sharma R.S."/>
            <person name="Cutler M.B."/>
            <person name="Kelly L."/>
            <person name="Polz M.F."/>
        </authorList>
    </citation>
    <scope>NUCLEOTIDE SEQUENCE</scope>
    <source>
        <strain evidence="12">10N.222.48.A2</strain>
    </source>
</reference>
<dbReference type="SMART" id="SM00487">
    <property type="entry name" value="DEXDc"/>
    <property type="match status" value="1"/>
</dbReference>
<dbReference type="GO" id="GO:0043138">
    <property type="term" value="F:3'-5' DNA helicase activity"/>
    <property type="evidence" value="ECO:0007669"/>
    <property type="project" value="UniProtKB-EC"/>
</dbReference>
<organism evidence="12 14">
    <name type="scientific">Vibrio tasmaniensis</name>
    <dbReference type="NCBI Taxonomy" id="212663"/>
    <lineage>
        <taxon>Bacteria</taxon>
        <taxon>Pseudomonadati</taxon>
        <taxon>Pseudomonadota</taxon>
        <taxon>Gammaproteobacteria</taxon>
        <taxon>Vibrionales</taxon>
        <taxon>Vibrionaceae</taxon>
        <taxon>Vibrio</taxon>
    </lineage>
</organism>
<feature type="domain" description="Helicase C-terminal" evidence="11">
    <location>
        <begin position="243"/>
        <end position="385"/>
    </location>
</feature>
<dbReference type="AlphaFoldDB" id="A0A2N7NCR0"/>
<dbReference type="GO" id="GO:0003677">
    <property type="term" value="F:DNA binding"/>
    <property type="evidence" value="ECO:0007669"/>
    <property type="project" value="UniProtKB-KW"/>
</dbReference>
<dbReference type="InterPro" id="IPR001650">
    <property type="entry name" value="Helicase_C-like"/>
</dbReference>
<dbReference type="SUPFAM" id="SSF52540">
    <property type="entry name" value="P-loop containing nucleoside triphosphate hydrolases"/>
    <property type="match status" value="1"/>
</dbReference>
<dbReference type="GO" id="GO:0005694">
    <property type="term" value="C:chromosome"/>
    <property type="evidence" value="ECO:0007669"/>
    <property type="project" value="TreeGrafter"/>
</dbReference>
<dbReference type="Pfam" id="PF00270">
    <property type="entry name" value="DEAD"/>
    <property type="match status" value="1"/>
</dbReference>
<evidence type="ECO:0000259" key="11">
    <source>
        <dbReference type="PROSITE" id="PS51194"/>
    </source>
</evidence>
<evidence type="ECO:0000259" key="10">
    <source>
        <dbReference type="PROSITE" id="PS51192"/>
    </source>
</evidence>
<dbReference type="CDD" id="cd17920">
    <property type="entry name" value="DEXHc_RecQ"/>
    <property type="match status" value="1"/>
</dbReference>
<dbReference type="GO" id="GO:0016787">
    <property type="term" value="F:hydrolase activity"/>
    <property type="evidence" value="ECO:0007669"/>
    <property type="project" value="UniProtKB-KW"/>
</dbReference>
<keyword evidence="3" id="KW-0378">Hydrolase</keyword>
<dbReference type="RefSeq" id="WP_102258416.1">
    <property type="nucleotide sequence ID" value="NZ_MDBG01000002.1"/>
</dbReference>
<dbReference type="GO" id="GO:0009378">
    <property type="term" value="F:four-way junction helicase activity"/>
    <property type="evidence" value="ECO:0007669"/>
    <property type="project" value="TreeGrafter"/>
</dbReference>
<evidence type="ECO:0000256" key="2">
    <source>
        <dbReference type="ARBA" id="ARBA00022741"/>
    </source>
</evidence>
<proteinExistence type="inferred from homology"/>
<dbReference type="InterPro" id="IPR011545">
    <property type="entry name" value="DEAD/DEAH_box_helicase_dom"/>
</dbReference>
<dbReference type="NCBIfam" id="TIGR00614">
    <property type="entry name" value="recQ_fam"/>
    <property type="match status" value="1"/>
</dbReference>
<sequence length="496" mass="55327">MLNEILEKLGVDCLKPLQRDVIQLVVKERKNVLAALSTGYGKSLCFQLPALLDDQVTIVISPLISTISDQVTTINKKMGEVVAMAYHSQLIESEREAITKNLESVKLIYCSPESIAHTALLSRVLSKRKVRRIVIDEAHFVKQWGDNFRPAFKAFSDTIRSQIKKPQFLALTATASLATIDTLNEVFDSDFTVIRDNPVKANIDYTILQESGALTLSELVRLNGAAGDSKASKLHNSCVKAVKTMKPYLGIDKTLIFCGTRKRVDVVFKLLELLGLNVYKYHSGMLPEQKKTQFSEYVQSNSGVMVATNAFGVGIDISDIRQCFHVDIPLNVDAYLQETGRIGRDGQPSNAYLLHSEDSHHVGNVLIEMSYPSSKSVALMLQYLKEYAAFESSIEVDSPELYEQITPWIVAHAEYSTELSETVINACLSYLVRTGIVYLDVQSGQPFYILMPNVNFSCEAYNEGKAHAKLEFNLMQDYIAKKGTNVNYLTQCYAGL</sequence>
<dbReference type="Gene3D" id="3.40.50.300">
    <property type="entry name" value="P-loop containing nucleotide triphosphate hydrolases"/>
    <property type="match status" value="2"/>
</dbReference>
<dbReference type="SMART" id="SM00490">
    <property type="entry name" value="HELICc"/>
    <property type="match status" value="1"/>
</dbReference>
<keyword evidence="5" id="KW-0067">ATP-binding</keyword>
<comment type="catalytic activity">
    <reaction evidence="8">
        <text>Couples ATP hydrolysis with the unwinding of duplex DNA by translocating in the 3'-5' direction.</text>
        <dbReference type="EC" id="5.6.2.4"/>
    </reaction>
</comment>
<dbReference type="InterPro" id="IPR014001">
    <property type="entry name" value="Helicase_ATP-bd"/>
</dbReference>
<accession>A0A2N7NCR0</accession>